<proteinExistence type="predicted"/>
<accession>A0ABZ0ECC7</accession>
<reference evidence="1 2" key="1">
    <citation type="submission" date="2023-10" db="EMBL/GenBank/DDBJ databases">
        <title>Surface-active antibiotics is a multifunctional adaptation for post-fire microbes.</title>
        <authorList>
            <person name="Liu M.D."/>
            <person name="Du Y."/>
            <person name="Koupaei S.K."/>
            <person name="Kim N.R."/>
            <person name="Zhang W."/>
            <person name="Traxler M.F."/>
        </authorList>
    </citation>
    <scope>NUCLEOTIDE SEQUENCE [LARGE SCALE GENOMIC DNA]</scope>
    <source>
        <strain evidence="1 2">F3</strain>
    </source>
</reference>
<organism evidence="1 2">
    <name type="scientific">Paraburkholderia kirstenboschensis</name>
    <dbReference type="NCBI Taxonomy" id="1245436"/>
    <lineage>
        <taxon>Bacteria</taxon>
        <taxon>Pseudomonadati</taxon>
        <taxon>Pseudomonadota</taxon>
        <taxon>Betaproteobacteria</taxon>
        <taxon>Burkholderiales</taxon>
        <taxon>Burkholderiaceae</taxon>
        <taxon>Paraburkholderia</taxon>
    </lineage>
</organism>
<evidence type="ECO:0000313" key="2">
    <source>
        <dbReference type="Proteomes" id="UP001302652"/>
    </source>
</evidence>
<gene>
    <name evidence="1" type="ORF">RW095_16075</name>
</gene>
<sequence>MENFDGQEIVFDDASDSRFAAKLVKRLKKEADAEIVGLHVKHTARRGARCVPLDASGRAQALRFETVEQSLAA</sequence>
<dbReference type="Proteomes" id="UP001302652">
    <property type="component" value="Chromosome 2"/>
</dbReference>
<keyword evidence="2" id="KW-1185">Reference proteome</keyword>
<dbReference type="RefSeq" id="WP_317016894.1">
    <property type="nucleotide sequence ID" value="NZ_CP136512.1"/>
</dbReference>
<name>A0ABZ0ECC7_9BURK</name>
<protein>
    <submittedName>
        <fullName evidence="1">Uncharacterized protein</fullName>
    </submittedName>
</protein>
<dbReference type="EMBL" id="CP136512">
    <property type="protein sequence ID" value="WOD14862.1"/>
    <property type="molecule type" value="Genomic_DNA"/>
</dbReference>
<evidence type="ECO:0000313" key="1">
    <source>
        <dbReference type="EMBL" id="WOD14862.1"/>
    </source>
</evidence>